<dbReference type="Gene3D" id="3.30.70.260">
    <property type="match status" value="1"/>
</dbReference>
<comment type="similarity">
    <text evidence="1 6">Belongs to the MinC family.</text>
</comment>
<dbReference type="HAMAP" id="MF_00267">
    <property type="entry name" value="MinC"/>
    <property type="match status" value="1"/>
</dbReference>
<evidence type="ECO:0000256" key="3">
    <source>
        <dbReference type="ARBA" id="ARBA00023210"/>
    </source>
</evidence>
<keyword evidence="4 6" id="KW-0131">Cell cycle</keyword>
<comment type="function">
    <text evidence="5 6">Cell division inhibitor that blocks the formation of polar Z ring septums. Rapidly oscillates between the poles of the cell to destabilize FtsZ filaments that have formed before they mature into polar Z rings. Prevents FtsZ polymerization.</text>
</comment>
<dbReference type="GO" id="GO:1901891">
    <property type="term" value="P:regulation of cell septum assembly"/>
    <property type="evidence" value="ECO:0007669"/>
    <property type="project" value="InterPro"/>
</dbReference>
<reference evidence="11 12" key="1">
    <citation type="journal article" date="2021" name="Microbiol. Resour. Announc.">
        <title>Draft Genome Sequence of Coralloluteibacterium stylophorae LMG 29479T.</title>
        <authorList>
            <person name="Karlyshev A.V."/>
            <person name="Kudryashova E.B."/>
            <person name="Ariskina E.V."/>
            <person name="Conroy A.P."/>
            <person name="Abidueva E.Y."/>
        </authorList>
    </citation>
    <scope>NUCLEOTIDE SEQUENCE [LARGE SCALE GENOMIC DNA]</scope>
    <source>
        <strain evidence="11 12">LMG 29479</strain>
    </source>
</reference>
<dbReference type="EMBL" id="JAGQFT010000006">
    <property type="protein sequence ID" value="MBR0561270.1"/>
    <property type="molecule type" value="Genomic_DNA"/>
</dbReference>
<feature type="region of interest" description="Disordered" evidence="7">
    <location>
        <begin position="118"/>
        <end position="138"/>
    </location>
</feature>
<evidence type="ECO:0000313" key="12">
    <source>
        <dbReference type="Proteomes" id="UP000675747"/>
    </source>
</evidence>
<protein>
    <recommendedName>
        <fullName evidence="6">Probable septum site-determining protein MinC</fullName>
    </recommendedName>
</protein>
<name>A0A8J7VQP8_9GAMM</name>
<dbReference type="InterPro" id="IPR007874">
    <property type="entry name" value="MinC_N"/>
</dbReference>
<dbReference type="InterPro" id="IPR005526">
    <property type="entry name" value="Septum_form_inhib_MinC_C"/>
</dbReference>
<dbReference type="PANTHER" id="PTHR34108:SF1">
    <property type="entry name" value="SEPTUM SITE-DETERMINING PROTEIN MINC"/>
    <property type="match status" value="1"/>
</dbReference>
<dbReference type="EMBL" id="JAGQFT020000002">
    <property type="protein sequence ID" value="MBS7456416.1"/>
    <property type="molecule type" value="Genomic_DNA"/>
</dbReference>
<dbReference type="GO" id="GO:0051302">
    <property type="term" value="P:regulation of cell division"/>
    <property type="evidence" value="ECO:0007669"/>
    <property type="project" value="InterPro"/>
</dbReference>
<dbReference type="InterPro" id="IPR013033">
    <property type="entry name" value="MinC"/>
</dbReference>
<dbReference type="Proteomes" id="UP000675747">
    <property type="component" value="Unassembled WGS sequence"/>
</dbReference>
<keyword evidence="3 6" id="KW-0717">Septation</keyword>
<gene>
    <name evidence="6 10" type="primary">minC</name>
    <name evidence="11" type="ORF">KB893_004600</name>
    <name evidence="10" type="ORF">KB893_01860</name>
</gene>
<dbReference type="AlphaFoldDB" id="A0A8J7VQP8"/>
<sequence length="248" mass="25850">MAAAIPDYEQAGELKIGQVGIANLRVRTLDVPRLTREMRERVQRAPKLFARAAVIVDFGGLPTLPGVAEARALIDGLGEAGVLPVALAYGSSESEALAEALGLPVLAKFRAQYESAAPVAPEPAPPPPPPAPAPAAEPAGAPMLLSAPIRSGQQIYARGGDLTVCATVGAGAEVIADGSVHVYGALRGRALAGASNDPRARIFCREFHAELVAVAGHYRVLEEIPAALHGKAVQVWLENDTLRIEELT</sequence>
<evidence type="ECO:0000256" key="1">
    <source>
        <dbReference type="ARBA" id="ARBA00006291"/>
    </source>
</evidence>
<keyword evidence="12" id="KW-1185">Reference proteome</keyword>
<dbReference type="RefSeq" id="WP_211925237.1">
    <property type="nucleotide sequence ID" value="NZ_JAGQFT020000002.1"/>
</dbReference>
<feature type="domain" description="Septum formation inhibitor MinC C-terminal" evidence="8">
    <location>
        <begin position="146"/>
        <end position="245"/>
    </location>
</feature>
<evidence type="ECO:0000256" key="6">
    <source>
        <dbReference type="HAMAP-Rule" id="MF_00267"/>
    </source>
</evidence>
<comment type="caution">
    <text evidence="10">The sequence shown here is derived from an EMBL/GenBank/DDBJ whole genome shotgun (WGS) entry which is preliminary data.</text>
</comment>
<dbReference type="NCBIfam" id="TIGR01222">
    <property type="entry name" value="minC"/>
    <property type="match status" value="1"/>
</dbReference>
<dbReference type="Pfam" id="PF03775">
    <property type="entry name" value="MinC_C"/>
    <property type="match status" value="1"/>
</dbReference>
<reference evidence="10" key="2">
    <citation type="submission" date="2021-04" db="EMBL/GenBank/DDBJ databases">
        <authorList>
            <person name="Karlyshev A.V."/>
        </authorList>
    </citation>
    <scope>NUCLEOTIDE SEQUENCE</scope>
    <source>
        <strain evidence="10">LMG 29479</strain>
    </source>
</reference>
<evidence type="ECO:0000256" key="7">
    <source>
        <dbReference type="SAM" id="MobiDB-lite"/>
    </source>
</evidence>
<evidence type="ECO:0000259" key="8">
    <source>
        <dbReference type="Pfam" id="PF03775"/>
    </source>
</evidence>
<dbReference type="SUPFAM" id="SSF63848">
    <property type="entry name" value="Cell-division inhibitor MinC, C-terminal domain"/>
    <property type="match status" value="1"/>
</dbReference>
<evidence type="ECO:0000259" key="9">
    <source>
        <dbReference type="Pfam" id="PF05209"/>
    </source>
</evidence>
<evidence type="ECO:0000313" key="10">
    <source>
        <dbReference type="EMBL" id="MBR0561270.1"/>
    </source>
</evidence>
<dbReference type="GO" id="GO:0000917">
    <property type="term" value="P:division septum assembly"/>
    <property type="evidence" value="ECO:0007669"/>
    <property type="project" value="UniProtKB-KW"/>
</dbReference>
<feature type="compositionally biased region" description="Pro residues" evidence="7">
    <location>
        <begin position="120"/>
        <end position="135"/>
    </location>
</feature>
<dbReference type="Gene3D" id="2.160.20.70">
    <property type="match status" value="1"/>
</dbReference>
<accession>A0A8J7VQP8</accession>
<dbReference type="PANTHER" id="PTHR34108">
    <property type="entry name" value="SEPTUM SITE-DETERMINING PROTEIN MINC"/>
    <property type="match status" value="1"/>
</dbReference>
<evidence type="ECO:0000256" key="2">
    <source>
        <dbReference type="ARBA" id="ARBA00022618"/>
    </source>
</evidence>
<proteinExistence type="inferred from homology"/>
<dbReference type="InterPro" id="IPR036145">
    <property type="entry name" value="MinC_C_sf"/>
</dbReference>
<dbReference type="GO" id="GO:0000902">
    <property type="term" value="P:cell morphogenesis"/>
    <property type="evidence" value="ECO:0007669"/>
    <property type="project" value="InterPro"/>
</dbReference>
<comment type="subunit">
    <text evidence="6">Interacts with MinD and FtsZ.</text>
</comment>
<organism evidence="10">
    <name type="scientific">Coralloluteibacterium stylophorae</name>
    <dbReference type="NCBI Taxonomy" id="1776034"/>
    <lineage>
        <taxon>Bacteria</taxon>
        <taxon>Pseudomonadati</taxon>
        <taxon>Pseudomonadota</taxon>
        <taxon>Gammaproteobacteria</taxon>
        <taxon>Lysobacterales</taxon>
        <taxon>Lysobacteraceae</taxon>
        <taxon>Coralloluteibacterium</taxon>
    </lineage>
</organism>
<keyword evidence="2 6" id="KW-0132">Cell division</keyword>
<evidence type="ECO:0000256" key="5">
    <source>
        <dbReference type="ARBA" id="ARBA00025606"/>
    </source>
</evidence>
<evidence type="ECO:0000313" key="11">
    <source>
        <dbReference type="EMBL" id="MBS7456416.1"/>
    </source>
</evidence>
<dbReference type="Pfam" id="PF05209">
    <property type="entry name" value="MinC_N"/>
    <property type="match status" value="1"/>
</dbReference>
<evidence type="ECO:0000256" key="4">
    <source>
        <dbReference type="ARBA" id="ARBA00023306"/>
    </source>
</evidence>
<dbReference type="InterPro" id="IPR016098">
    <property type="entry name" value="CAP/MinC_C"/>
</dbReference>
<feature type="domain" description="Septum formation inhibitor MinC N-terminal" evidence="9">
    <location>
        <begin position="13"/>
        <end position="83"/>
    </location>
</feature>